<organism evidence="1 2">
    <name type="scientific">Microvirga tunisiensis</name>
    <dbReference type="NCBI Taxonomy" id="2108360"/>
    <lineage>
        <taxon>Bacteria</taxon>
        <taxon>Pseudomonadati</taxon>
        <taxon>Pseudomonadota</taxon>
        <taxon>Alphaproteobacteria</taxon>
        <taxon>Hyphomicrobiales</taxon>
        <taxon>Methylobacteriaceae</taxon>
        <taxon>Microvirga</taxon>
    </lineage>
</organism>
<proteinExistence type="predicted"/>
<protein>
    <submittedName>
        <fullName evidence="1">Uncharacterized protein</fullName>
    </submittedName>
</protein>
<evidence type="ECO:0000313" key="2">
    <source>
        <dbReference type="Proteomes" id="UP000403266"/>
    </source>
</evidence>
<dbReference type="Proteomes" id="UP000403266">
    <property type="component" value="Unassembled WGS sequence"/>
</dbReference>
<dbReference type="AlphaFoldDB" id="A0A5N7MKR0"/>
<dbReference type="OrthoDB" id="8388230at2"/>
<evidence type="ECO:0000313" key="1">
    <source>
        <dbReference type="EMBL" id="MPR27029.1"/>
    </source>
</evidence>
<dbReference type="EMBL" id="VOSK01000070">
    <property type="protein sequence ID" value="MPR27029.1"/>
    <property type="molecule type" value="Genomic_DNA"/>
</dbReference>
<sequence>MNPRTKYHASWRKAQKTLLADMRETKAFVSAESYGRAVALAESRNERLPITIGRLLDFAIDVLDGADPEDAKQEVSAPPATASLEVPAEALLQAILASRFPSDTGAARLRQFAFVQIVAERNAKGQAPTSTEMAGLTGAFRAQMDLLSKQLAERGLITRKHAPNHRGARSAKLLMIADNALEHFNQAHIAETGEPITGIEALKKVGR</sequence>
<reference evidence="1 2" key="1">
    <citation type="journal article" date="2019" name="Syst. Appl. Microbiol.">
        <title>Microvirga tunisiensis sp. nov., a root nodule symbiotic bacterium isolated from Lupinus micranthus and L. luteus grown in Northern Tunisia.</title>
        <authorList>
            <person name="Msaddak A."/>
            <person name="Rejili M."/>
            <person name="Duran D."/>
            <person name="Mars M."/>
            <person name="Palacios J.M."/>
            <person name="Ruiz-Argueso T."/>
            <person name="Rey L."/>
            <person name="Imperial J."/>
        </authorList>
    </citation>
    <scope>NUCLEOTIDE SEQUENCE [LARGE SCALE GENOMIC DNA]</scope>
    <source>
        <strain evidence="1 2">Lmie10</strain>
    </source>
</reference>
<keyword evidence="2" id="KW-1185">Reference proteome</keyword>
<comment type="caution">
    <text evidence="1">The sequence shown here is derived from an EMBL/GenBank/DDBJ whole genome shotgun (WGS) entry which is preliminary data.</text>
</comment>
<name>A0A5N7MKR0_9HYPH</name>
<accession>A0A5N7MKR0</accession>
<dbReference type="RefSeq" id="WP_152713177.1">
    <property type="nucleotide sequence ID" value="NZ_VOSJ01000071.1"/>
</dbReference>
<gene>
    <name evidence="1" type="ORF">FS320_17860</name>
</gene>